<feature type="domain" description="Amidohydrolase 3" evidence="1">
    <location>
        <begin position="57"/>
        <end position="537"/>
    </location>
</feature>
<dbReference type="SUPFAM" id="SSF51338">
    <property type="entry name" value="Composite domain of metallo-dependent hydrolases"/>
    <property type="match status" value="1"/>
</dbReference>
<keyword evidence="3" id="KW-1185">Reference proteome</keyword>
<organism evidence="2 3">
    <name type="scientific">Anaerovorax odorimutans</name>
    <dbReference type="NCBI Taxonomy" id="109327"/>
    <lineage>
        <taxon>Bacteria</taxon>
        <taxon>Bacillati</taxon>
        <taxon>Bacillota</taxon>
        <taxon>Clostridia</taxon>
        <taxon>Peptostreptococcales</taxon>
        <taxon>Anaerovoracaceae</taxon>
        <taxon>Anaerovorax</taxon>
    </lineage>
</organism>
<dbReference type="Gene3D" id="3.10.310.70">
    <property type="match status" value="1"/>
</dbReference>
<reference evidence="2 3" key="1">
    <citation type="submission" date="2022-06" db="EMBL/GenBank/DDBJ databases">
        <title>Isolation of gut microbiota from human fecal samples.</title>
        <authorList>
            <person name="Pamer E.G."/>
            <person name="Barat B."/>
            <person name="Waligurski E."/>
            <person name="Medina S."/>
            <person name="Paddock L."/>
            <person name="Mostad J."/>
        </authorList>
    </citation>
    <scope>NUCLEOTIDE SEQUENCE [LARGE SCALE GENOMIC DNA]</scope>
    <source>
        <strain evidence="2 3">SL.3.17</strain>
    </source>
</reference>
<dbReference type="InterPro" id="IPR032466">
    <property type="entry name" value="Metal_Hydrolase"/>
</dbReference>
<name>A0ABT1RSU8_9FIRM</name>
<dbReference type="EMBL" id="JANFXK010000018">
    <property type="protein sequence ID" value="MCQ4637946.1"/>
    <property type="molecule type" value="Genomic_DNA"/>
</dbReference>
<accession>A0ABT1RSU8</accession>
<dbReference type="Proteomes" id="UP001524502">
    <property type="component" value="Unassembled WGS sequence"/>
</dbReference>
<sequence>MTYPSMIIKGNAIFDGTGREPFPGAVIIEGNKIKSIVEGGDIEAYAGPDTKILEYNDKLIMPGFNDCHTHMSSGAFLEDEDFCFNVLAAKSKEEAMEMTKAFADAHPDNEWVVGYMMNNLAWEDQTLPTRYDIDAVISDRPVALQLADMHTIIANTCAIEKIGYTDDTPDPDDGILEKDENGVLNGRFFDGGSFVFTEAFYNADDEIYMNAYRKFFQKLSRLGITAASLLSPFGVPKDPVKFYEKMEEEGSLTARVCLYPNLAEYEKESYDALYEKHHDGKIRLRGLKQLIDGVTSVYTAYLLEPYSNNPDTCGTTSIDLDVFHKQMMKAIADGRAVRIHTIGDKAARVVLDYFEEAKEKYGDQGLRHVQEHIESLHPDDIKRFGELGVACAMQPLHMLFDLEGDDKERAIGHERCKHAWPLRELLDAGTVVGLSSDFPVVEIEPLHEVYGAVTRQTFSGKPEGGWFPEQRITMAEALKAYTWGSAYVEGCEDDYGTLEEGKLADLIVLDRDLFTADPQEIIEAEVELTVFDGQIVFEKTGA</sequence>
<dbReference type="Gene3D" id="3.20.20.140">
    <property type="entry name" value="Metal-dependent hydrolases"/>
    <property type="match status" value="1"/>
</dbReference>
<proteinExistence type="predicted"/>
<evidence type="ECO:0000259" key="1">
    <source>
        <dbReference type="Pfam" id="PF07969"/>
    </source>
</evidence>
<dbReference type="RefSeq" id="WP_256133136.1">
    <property type="nucleotide sequence ID" value="NZ_JANFXK010000018.1"/>
</dbReference>
<dbReference type="SUPFAM" id="SSF51556">
    <property type="entry name" value="Metallo-dependent hydrolases"/>
    <property type="match status" value="1"/>
</dbReference>
<gene>
    <name evidence="2" type="ORF">NE619_14515</name>
</gene>
<dbReference type="PANTHER" id="PTHR22642:SF2">
    <property type="entry name" value="PROTEIN LONG AFTER FAR-RED 3"/>
    <property type="match status" value="1"/>
</dbReference>
<comment type="caution">
    <text evidence="2">The sequence shown here is derived from an EMBL/GenBank/DDBJ whole genome shotgun (WGS) entry which is preliminary data.</text>
</comment>
<dbReference type="InterPro" id="IPR011059">
    <property type="entry name" value="Metal-dep_hydrolase_composite"/>
</dbReference>
<evidence type="ECO:0000313" key="3">
    <source>
        <dbReference type="Proteomes" id="UP001524502"/>
    </source>
</evidence>
<dbReference type="Pfam" id="PF07969">
    <property type="entry name" value="Amidohydro_3"/>
    <property type="match status" value="1"/>
</dbReference>
<dbReference type="InterPro" id="IPR013108">
    <property type="entry name" value="Amidohydro_3"/>
</dbReference>
<dbReference type="PANTHER" id="PTHR22642">
    <property type="entry name" value="IMIDAZOLONEPROPIONASE"/>
    <property type="match status" value="1"/>
</dbReference>
<dbReference type="CDD" id="cd01300">
    <property type="entry name" value="YtcJ_like"/>
    <property type="match status" value="1"/>
</dbReference>
<protein>
    <submittedName>
        <fullName evidence="2">Amidohydrolase</fullName>
    </submittedName>
</protein>
<dbReference type="InterPro" id="IPR033932">
    <property type="entry name" value="YtcJ-like"/>
</dbReference>
<evidence type="ECO:0000313" key="2">
    <source>
        <dbReference type="EMBL" id="MCQ4637946.1"/>
    </source>
</evidence>
<dbReference type="Gene3D" id="2.30.40.10">
    <property type="entry name" value="Urease, subunit C, domain 1"/>
    <property type="match status" value="1"/>
</dbReference>